<dbReference type="GeneID" id="95394939"/>
<reference evidence="3 4" key="1">
    <citation type="submission" date="2020-08" db="EMBL/GenBank/DDBJ databases">
        <title>Sequencing the genomes of 1000 actinobacteria strains.</title>
        <authorList>
            <person name="Klenk H.-P."/>
        </authorList>
    </citation>
    <scope>NUCLEOTIDE SEQUENCE [LARGE SCALE GENOMIC DNA]</scope>
    <source>
        <strain evidence="3 4">DSM 44320</strain>
    </source>
</reference>
<proteinExistence type="predicted"/>
<dbReference type="Gene3D" id="3.40.50.1110">
    <property type="entry name" value="SGNH hydrolase"/>
    <property type="match status" value="1"/>
</dbReference>
<sequence>MRVKASLIALLAALPLATAPLPAAADGGRWGGGWATAVQQPTATPWFPNWSQQGFDNHSVRQVIRTSVAGTHLRIRLSNAYGTAPLRLTGASIAKPAIGAAVRPGTIRPLTFARSASVTVPAGGQAASDPVRLPVRALEQLTVTLYFQGTTGPATFHSIAMATSYRAKGDQVRDAGGAAFTETSLSRYYLSGLDVSGRKDTVVTFGDSITDGYGATNDADDRYPDRLAERLAASGTPVLNAGIGGNRVLNDSACFGEKATVRFRRDALAQPGVRTVIVLEGINDILFAQDTSACAAPNPRVSANELIDGHRALIRAAKSRGVRVVGGTLPPFKGSALYSEYGESVRQAVNHWIRTGAEYDAVADFDRALANPDPRHAGELLPAYDSGDRLHPSPAGYQAMADAVDLSTVTSRR</sequence>
<gene>
    <name evidence="3" type="ORF">FHR33_008897</name>
</gene>
<dbReference type="AlphaFoldDB" id="A0A7W5VG01"/>
<keyword evidence="4" id="KW-1185">Reference proteome</keyword>
<dbReference type="EMBL" id="JACIBV010000002">
    <property type="protein sequence ID" value="MBB3732950.1"/>
    <property type="molecule type" value="Genomic_DNA"/>
</dbReference>
<dbReference type="RefSeq" id="WP_183660868.1">
    <property type="nucleotide sequence ID" value="NZ_JACIBV010000002.1"/>
</dbReference>
<accession>A0A7W5VG01</accession>
<dbReference type="PANTHER" id="PTHR43784:SF2">
    <property type="entry name" value="GDSL-LIKE LIPASE_ACYLHYDROLASE, PUTATIVE (AFU_ORTHOLOGUE AFUA_2G00820)-RELATED"/>
    <property type="match status" value="1"/>
</dbReference>
<dbReference type="InterPro" id="IPR036514">
    <property type="entry name" value="SGNH_hydro_sf"/>
</dbReference>
<dbReference type="Proteomes" id="UP000579945">
    <property type="component" value="Unassembled WGS sequence"/>
</dbReference>
<protein>
    <submittedName>
        <fullName evidence="3">Lysophospholipase L1-like esterase</fullName>
    </submittedName>
</protein>
<dbReference type="CDD" id="cd01830">
    <property type="entry name" value="XynE_like"/>
    <property type="match status" value="1"/>
</dbReference>
<evidence type="ECO:0000313" key="3">
    <source>
        <dbReference type="EMBL" id="MBB3732950.1"/>
    </source>
</evidence>
<dbReference type="Pfam" id="PF13472">
    <property type="entry name" value="Lipase_GDSL_2"/>
    <property type="match status" value="1"/>
</dbReference>
<feature type="domain" description="SGNH hydrolase-type esterase" evidence="2">
    <location>
        <begin position="205"/>
        <end position="399"/>
    </location>
</feature>
<dbReference type="InterPro" id="IPR013830">
    <property type="entry name" value="SGNH_hydro"/>
</dbReference>
<organism evidence="3 4">
    <name type="scientific">Nonomuraea dietziae</name>
    <dbReference type="NCBI Taxonomy" id="65515"/>
    <lineage>
        <taxon>Bacteria</taxon>
        <taxon>Bacillati</taxon>
        <taxon>Actinomycetota</taxon>
        <taxon>Actinomycetes</taxon>
        <taxon>Streptosporangiales</taxon>
        <taxon>Streptosporangiaceae</taxon>
        <taxon>Nonomuraea</taxon>
    </lineage>
</organism>
<keyword evidence="1" id="KW-0732">Signal</keyword>
<dbReference type="PANTHER" id="PTHR43784">
    <property type="entry name" value="GDSL-LIKE LIPASE/ACYLHYDROLASE, PUTATIVE (AFU_ORTHOLOGUE AFUA_2G00820)-RELATED"/>
    <property type="match status" value="1"/>
</dbReference>
<dbReference type="InterPro" id="IPR053140">
    <property type="entry name" value="GDSL_Rv0518-like"/>
</dbReference>
<dbReference type="SUPFAM" id="SSF52266">
    <property type="entry name" value="SGNH hydrolase"/>
    <property type="match status" value="1"/>
</dbReference>
<comment type="caution">
    <text evidence="3">The sequence shown here is derived from an EMBL/GenBank/DDBJ whole genome shotgun (WGS) entry which is preliminary data.</text>
</comment>
<evidence type="ECO:0000256" key="1">
    <source>
        <dbReference type="SAM" id="SignalP"/>
    </source>
</evidence>
<evidence type="ECO:0000259" key="2">
    <source>
        <dbReference type="Pfam" id="PF13472"/>
    </source>
</evidence>
<evidence type="ECO:0000313" key="4">
    <source>
        <dbReference type="Proteomes" id="UP000579945"/>
    </source>
</evidence>
<feature type="signal peptide" evidence="1">
    <location>
        <begin position="1"/>
        <end position="25"/>
    </location>
</feature>
<name>A0A7W5VG01_9ACTN</name>
<feature type="chain" id="PRO_5030910397" evidence="1">
    <location>
        <begin position="26"/>
        <end position="413"/>
    </location>
</feature>